<comment type="caution">
    <text evidence="2">The sequence shown here is derived from an EMBL/GenBank/DDBJ whole genome shotgun (WGS) entry which is preliminary data.</text>
</comment>
<name>A0ABR1JWB5_9AGAR</name>
<evidence type="ECO:0000256" key="1">
    <source>
        <dbReference type="SAM" id="MobiDB-lite"/>
    </source>
</evidence>
<keyword evidence="3" id="KW-1185">Reference proteome</keyword>
<evidence type="ECO:0000313" key="3">
    <source>
        <dbReference type="Proteomes" id="UP001498398"/>
    </source>
</evidence>
<accession>A0ABR1JWB5</accession>
<dbReference type="Proteomes" id="UP001498398">
    <property type="component" value="Unassembled WGS sequence"/>
</dbReference>
<gene>
    <name evidence="2" type="ORF">VKT23_004107</name>
</gene>
<dbReference type="EMBL" id="JBANRG010000004">
    <property type="protein sequence ID" value="KAK7467045.1"/>
    <property type="molecule type" value="Genomic_DNA"/>
</dbReference>
<feature type="region of interest" description="Disordered" evidence="1">
    <location>
        <begin position="1"/>
        <end position="47"/>
    </location>
</feature>
<proteinExistence type="predicted"/>
<feature type="region of interest" description="Disordered" evidence="1">
    <location>
        <begin position="85"/>
        <end position="150"/>
    </location>
</feature>
<protein>
    <submittedName>
        <fullName evidence="2">Uncharacterized protein</fullName>
    </submittedName>
</protein>
<reference evidence="2 3" key="1">
    <citation type="submission" date="2024-01" db="EMBL/GenBank/DDBJ databases">
        <title>A draft genome for the cacao thread blight pathogen Marasmiellus scandens.</title>
        <authorList>
            <person name="Baruah I.K."/>
            <person name="Leung J."/>
            <person name="Bukari Y."/>
            <person name="Amoako-Attah I."/>
            <person name="Meinhardt L.W."/>
            <person name="Bailey B.A."/>
            <person name="Cohen S.P."/>
        </authorList>
    </citation>
    <scope>NUCLEOTIDE SEQUENCE [LARGE SCALE GENOMIC DNA]</scope>
    <source>
        <strain evidence="2 3">GH-19</strain>
    </source>
</reference>
<evidence type="ECO:0000313" key="2">
    <source>
        <dbReference type="EMBL" id="KAK7467045.1"/>
    </source>
</evidence>
<organism evidence="2 3">
    <name type="scientific">Marasmiellus scandens</name>
    <dbReference type="NCBI Taxonomy" id="2682957"/>
    <lineage>
        <taxon>Eukaryota</taxon>
        <taxon>Fungi</taxon>
        <taxon>Dikarya</taxon>
        <taxon>Basidiomycota</taxon>
        <taxon>Agaricomycotina</taxon>
        <taxon>Agaricomycetes</taxon>
        <taxon>Agaricomycetidae</taxon>
        <taxon>Agaricales</taxon>
        <taxon>Marasmiineae</taxon>
        <taxon>Omphalotaceae</taxon>
        <taxon>Marasmiellus</taxon>
    </lineage>
</organism>
<sequence>MPPSDIYPSTHLLPPFELHPSPMISSTSRSRRRPHCPQQDCPIQSQSKGINSLPWISLLDISPEQLQLQDIADLSQLPVDQPRYEYASSAGPVRRRKTSFRSSPLRHAAGSTSSYHRDRSPAPSVSLPLRDPSNSPPSTPRPRTSRSRTIFHDLMPVFTHDVRKHHSVNVSPPTP</sequence>